<evidence type="ECO:0000313" key="3">
    <source>
        <dbReference type="EMBL" id="OYR01464.1"/>
    </source>
</evidence>
<evidence type="ECO:0000313" key="2">
    <source>
        <dbReference type="EMBL" id="OYR01322.1"/>
    </source>
</evidence>
<dbReference type="EMBL" id="NEFA01000024">
    <property type="protein sequence ID" value="OYR01464.1"/>
    <property type="molecule type" value="Genomic_DNA"/>
</dbReference>
<evidence type="ECO:0000259" key="1">
    <source>
        <dbReference type="Pfam" id="PF13333"/>
    </source>
</evidence>
<feature type="non-terminal residue" evidence="3">
    <location>
        <position position="1"/>
    </location>
</feature>
<organism evidence="3 4">
    <name type="scientific">Citrobacter freundii</name>
    <dbReference type="NCBI Taxonomy" id="546"/>
    <lineage>
        <taxon>Bacteria</taxon>
        <taxon>Pseudomonadati</taxon>
        <taxon>Pseudomonadota</taxon>
        <taxon>Gammaproteobacteria</taxon>
        <taxon>Enterobacterales</taxon>
        <taxon>Enterobacteriaceae</taxon>
        <taxon>Citrobacter</taxon>
        <taxon>Citrobacter freundii complex</taxon>
    </lineage>
</organism>
<dbReference type="Pfam" id="PF13333">
    <property type="entry name" value="rve_2"/>
    <property type="match status" value="1"/>
</dbReference>
<comment type="caution">
    <text evidence="3">The sequence shown here is derived from an EMBL/GenBank/DDBJ whole genome shotgun (WGS) entry which is preliminary data.</text>
</comment>
<reference evidence="3 4" key="1">
    <citation type="submission" date="2017-04" db="EMBL/GenBank/DDBJ databases">
        <title>Emergence of KPC-2-producing Citrobacter isolates from sediments of a Chinese river.</title>
        <authorList>
            <person name="Zheng B."/>
        </authorList>
    </citation>
    <scope>NUCLEOTIDE SEQUENCE [LARGE SCALE GENOMIC DNA]</scope>
    <source>
        <strain evidence="3 4">C191</strain>
    </source>
</reference>
<dbReference type="EMBL" id="NEFA01000025">
    <property type="protein sequence ID" value="OYR01322.1"/>
    <property type="molecule type" value="Genomic_DNA"/>
</dbReference>
<protein>
    <recommendedName>
        <fullName evidence="1">Integrase catalytic domain-containing protein</fullName>
    </recommendedName>
</protein>
<proteinExistence type="predicted"/>
<dbReference type="InterPro" id="IPR001584">
    <property type="entry name" value="Integrase_cat-core"/>
</dbReference>
<sequence>YIRWYNEKRIKLSLGAMSPVKYRQHLGITT</sequence>
<gene>
    <name evidence="3" type="ORF">B9P89_18635</name>
    <name evidence="2" type="ORF">B9P89_19050</name>
</gene>
<accession>A0AA44NJU2</accession>
<name>A0AA44NJU2_CITFR</name>
<evidence type="ECO:0000313" key="4">
    <source>
        <dbReference type="Proteomes" id="UP000215827"/>
    </source>
</evidence>
<dbReference type="RefSeq" id="WP_135715301.1">
    <property type="nucleotide sequence ID" value="NZ_NEFA01000024.1"/>
</dbReference>
<feature type="domain" description="Integrase catalytic" evidence="1">
    <location>
        <begin position="1"/>
        <end position="25"/>
    </location>
</feature>
<dbReference type="Proteomes" id="UP000215827">
    <property type="component" value="Unassembled WGS sequence"/>
</dbReference>
<dbReference type="GO" id="GO:0015074">
    <property type="term" value="P:DNA integration"/>
    <property type="evidence" value="ECO:0007669"/>
    <property type="project" value="InterPro"/>
</dbReference>
<dbReference type="AlphaFoldDB" id="A0AA44NJU2"/>